<evidence type="ECO:0000259" key="6">
    <source>
        <dbReference type="Pfam" id="PF19078"/>
    </source>
</evidence>
<feature type="chain" id="PRO_5003189584" evidence="3">
    <location>
        <begin position="31"/>
        <end position="2737"/>
    </location>
</feature>
<dbReference type="Pfam" id="PF13585">
    <property type="entry name" value="CHU_C"/>
    <property type="match status" value="1"/>
</dbReference>
<evidence type="ECO:0000313" key="7">
    <source>
        <dbReference type="EMBL" id="ADR21230.1"/>
    </source>
</evidence>
<dbReference type="Pfam" id="PF01345">
    <property type="entry name" value="DUF11"/>
    <property type="match status" value="1"/>
</dbReference>
<evidence type="ECO:0000256" key="3">
    <source>
        <dbReference type="SAM" id="SignalP"/>
    </source>
</evidence>
<feature type="compositionally biased region" description="Acidic residues" evidence="2">
    <location>
        <begin position="2210"/>
        <end position="2300"/>
    </location>
</feature>
<feature type="region of interest" description="Disordered" evidence="2">
    <location>
        <begin position="1803"/>
        <end position="1825"/>
    </location>
</feature>
<dbReference type="InterPro" id="IPR028974">
    <property type="entry name" value="TSP_type-3_rpt"/>
</dbReference>
<feature type="signal peptide" evidence="3">
    <location>
        <begin position="1"/>
        <end position="30"/>
    </location>
</feature>
<dbReference type="InterPro" id="IPR044016">
    <property type="entry name" value="Big_13"/>
</dbReference>
<dbReference type="SUPFAM" id="SSF103647">
    <property type="entry name" value="TSP type-3 repeat"/>
    <property type="match status" value="1"/>
</dbReference>
<dbReference type="EMBL" id="CP002349">
    <property type="protein sequence ID" value="ADR21230.1"/>
    <property type="molecule type" value="Genomic_DNA"/>
</dbReference>
<reference evidence="7 8" key="1">
    <citation type="journal article" date="2011" name="Stand. Genomic Sci.">
        <title>Complete genome sequence of Marivirga tractuosa type strain (H-43).</title>
        <authorList>
            <person name="Pagani I."/>
            <person name="Chertkov O."/>
            <person name="Lapidus A."/>
            <person name="Lucas S."/>
            <person name="Del Rio T.G."/>
            <person name="Tice H."/>
            <person name="Copeland A."/>
            <person name="Cheng J.F."/>
            <person name="Nolan M."/>
            <person name="Saunders E."/>
            <person name="Pitluck S."/>
            <person name="Held B."/>
            <person name="Goodwin L."/>
            <person name="Liolios K."/>
            <person name="Ovchinikova G."/>
            <person name="Ivanova N."/>
            <person name="Mavromatis K."/>
            <person name="Pati A."/>
            <person name="Chen A."/>
            <person name="Palaniappan K."/>
            <person name="Land M."/>
            <person name="Hauser L."/>
            <person name="Jeffries C.D."/>
            <person name="Detter J.C."/>
            <person name="Han C."/>
            <person name="Tapia R."/>
            <person name="Ngatchou-Djao O.D."/>
            <person name="Rohde M."/>
            <person name="Goker M."/>
            <person name="Spring S."/>
            <person name="Sikorski J."/>
            <person name="Woyke T."/>
            <person name="Bristow J."/>
            <person name="Eisen J.A."/>
            <person name="Markowitz V."/>
            <person name="Hugenholtz P."/>
            <person name="Klenk H.P."/>
            <person name="Kyrpides N.C."/>
        </authorList>
    </citation>
    <scope>NUCLEOTIDE SEQUENCE [LARGE SCALE GENOMIC DNA]</scope>
    <source>
        <strain evidence="8">ATCC 23168 / DSM 4126 / NBRC 15989 / NCIMB 1408 / VKM B-1430 / H-43</strain>
    </source>
</reference>
<dbReference type="GO" id="GO:0007155">
    <property type="term" value="P:cell adhesion"/>
    <property type="evidence" value="ECO:0007669"/>
    <property type="project" value="InterPro"/>
</dbReference>
<dbReference type="InterPro" id="IPR001434">
    <property type="entry name" value="OmcB-like_DUF11"/>
</dbReference>
<feature type="compositionally biased region" description="Acidic residues" evidence="2">
    <location>
        <begin position="2429"/>
        <end position="2507"/>
    </location>
</feature>
<feature type="domain" description="Bacterial Ig-like" evidence="6">
    <location>
        <begin position="1518"/>
        <end position="1611"/>
    </location>
</feature>
<feature type="compositionally biased region" description="Low complexity" evidence="2">
    <location>
        <begin position="1907"/>
        <end position="1924"/>
    </location>
</feature>
<dbReference type="InterPro" id="IPR003367">
    <property type="entry name" value="Thrombospondin_3-like_rpt"/>
</dbReference>
<feature type="domain" description="Bacterial Ig-like" evidence="6">
    <location>
        <begin position="1615"/>
        <end position="1707"/>
    </location>
</feature>
<feature type="compositionally biased region" description="Acidic residues" evidence="2">
    <location>
        <begin position="2311"/>
        <end position="2419"/>
    </location>
</feature>
<name>E4TKR4_MARTH</name>
<evidence type="ECO:0000259" key="5">
    <source>
        <dbReference type="Pfam" id="PF19077"/>
    </source>
</evidence>
<gene>
    <name evidence="7" type="ordered locus">Ftrac_1239</name>
</gene>
<dbReference type="HOGENOM" id="CLU_227118_0_0_10"/>
<feature type="region of interest" description="Disordered" evidence="2">
    <location>
        <begin position="1893"/>
        <end position="1925"/>
    </location>
</feature>
<feature type="domain" description="Bacterial Ig-like" evidence="5">
    <location>
        <begin position="1926"/>
        <end position="2007"/>
    </location>
</feature>
<dbReference type="GO" id="GO:0005509">
    <property type="term" value="F:calcium ion binding"/>
    <property type="evidence" value="ECO:0007669"/>
    <property type="project" value="InterPro"/>
</dbReference>
<evidence type="ECO:0000259" key="4">
    <source>
        <dbReference type="Pfam" id="PF01345"/>
    </source>
</evidence>
<dbReference type="KEGG" id="mtt:Ftrac_1239"/>
<dbReference type="PANTHER" id="PTHR34677:SF3">
    <property type="entry name" value="BACTERIAL IG-LIKE DOMAIN-CONTAINING PROTEIN"/>
    <property type="match status" value="1"/>
</dbReference>
<feature type="compositionally biased region" description="Low complexity" evidence="2">
    <location>
        <begin position="1803"/>
        <end position="1824"/>
    </location>
</feature>
<protein>
    <submittedName>
        <fullName evidence="7">Conserved repeat domain protein</fullName>
    </submittedName>
</protein>
<dbReference type="Gene3D" id="4.10.1080.10">
    <property type="entry name" value="TSP type-3 repeat"/>
    <property type="match status" value="3"/>
</dbReference>
<feature type="domain" description="Bacterial Ig-like" evidence="6">
    <location>
        <begin position="1712"/>
        <end position="1804"/>
    </location>
</feature>
<feature type="domain" description="Bacterial Ig-like" evidence="6">
    <location>
        <begin position="1421"/>
        <end position="1513"/>
    </location>
</feature>
<dbReference type="eggNOG" id="COG4932">
    <property type="taxonomic scope" value="Bacteria"/>
</dbReference>
<feature type="domain" description="Bacterial Ig-like" evidence="5">
    <location>
        <begin position="1828"/>
        <end position="1908"/>
    </location>
</feature>
<keyword evidence="1 3" id="KW-0732">Signal</keyword>
<dbReference type="InterPro" id="IPR044048">
    <property type="entry name" value="Big_12"/>
</dbReference>
<dbReference type="NCBIfam" id="TIGR04131">
    <property type="entry name" value="Bac_Flav_CTERM"/>
    <property type="match status" value="1"/>
</dbReference>
<accession>E4TKR4</accession>
<evidence type="ECO:0000256" key="1">
    <source>
        <dbReference type="ARBA" id="ARBA00022729"/>
    </source>
</evidence>
<feature type="domain" description="DUF11" evidence="4">
    <location>
        <begin position="2523"/>
        <end position="2633"/>
    </location>
</feature>
<dbReference type="eggNOG" id="COG5644">
    <property type="taxonomic scope" value="Bacteria"/>
</dbReference>
<dbReference type="Pfam" id="PF19078">
    <property type="entry name" value="Big_12"/>
    <property type="match status" value="4"/>
</dbReference>
<evidence type="ECO:0000313" key="8">
    <source>
        <dbReference type="Proteomes" id="UP000008720"/>
    </source>
</evidence>
<dbReference type="Proteomes" id="UP000008720">
    <property type="component" value="Chromosome"/>
</dbReference>
<dbReference type="InterPro" id="IPR026341">
    <property type="entry name" value="T9SS_type_B"/>
</dbReference>
<dbReference type="Pfam" id="PF02412">
    <property type="entry name" value="TSP_3"/>
    <property type="match status" value="4"/>
</dbReference>
<feature type="domain" description="Bacterial Ig-like" evidence="5">
    <location>
        <begin position="2025"/>
        <end position="2106"/>
    </location>
</feature>
<dbReference type="PANTHER" id="PTHR34677">
    <property type="match status" value="1"/>
</dbReference>
<proteinExistence type="predicted"/>
<dbReference type="Gene3D" id="2.60.40.10">
    <property type="entry name" value="Immunoglobulins"/>
    <property type="match status" value="3"/>
</dbReference>
<dbReference type="STRING" id="643867.Ftrac_1239"/>
<organism evidence="7 8">
    <name type="scientific">Marivirga tractuosa (strain ATCC 23168 / DSM 4126 / NBRC 15989 / NCIMB 1408 / VKM B-1430 / H-43)</name>
    <name type="common">Microscilla tractuosa</name>
    <name type="synonym">Flexibacter tractuosus</name>
    <dbReference type="NCBI Taxonomy" id="643867"/>
    <lineage>
        <taxon>Bacteria</taxon>
        <taxon>Pseudomonadati</taxon>
        <taxon>Bacteroidota</taxon>
        <taxon>Cytophagia</taxon>
        <taxon>Cytophagales</taxon>
        <taxon>Marivirgaceae</taxon>
        <taxon>Marivirga</taxon>
    </lineage>
</organism>
<dbReference type="InterPro" id="IPR013783">
    <property type="entry name" value="Ig-like_fold"/>
</dbReference>
<dbReference type="Pfam" id="PF19077">
    <property type="entry name" value="Big_13"/>
    <property type="match status" value="3"/>
</dbReference>
<sequence length="2737" mass="279000">MSFTEIMTKKYLFFTLVCLVTYLNFNSVQAQTPGLIYKPAGAGQVVLDPNGDGYSSATNFGFSSNDQDESEIPYVPLPIVNPEPDSDLGPGPDCGFTDLVRSPGNETIYTYSNGTNLFFRFRLGGTAPNSKGYSILVDTDEKFGFTGPNADPNAVQGNPGFEIEIILRTNFGVGIYDVDGTTSGTEIGSATGDRPYDDFAQKSIALTEICGDPDYFYDFYIPYVDLPYNSTTKVRMVGNTVINPNPALGNNGISDLGGIDDASGITDDLWGDLIDIFPPTSGDDISGGGTIEPRSDCPSITGPVAVGATSVSGTSTEADGTVIEVFVNGISAGTSSVSAGAWSISGLPAFVDNDEITATAKATNESTSIANCSIINVGAICTEAPTAANVICSDTDRRIVVGGLPVGATVEFYKVGAGSVGFATADGAGNYAYSCNGNFNTANCNQGGNCGTPLNGIYYYTVQEPGKCASDPSPFICIGTTAASTVPTISTSPVVTTSNSIAGTATTGATVTLYIDDVKSAFSATAAGGSFTITGISGLQVGQAISVVSAEPGNCPTESAPVTVQTQTTSPIIKGTYCTNATIGNISGISSAPAGSTITLYSNTTSPVTSSSTVEGTTTVSANGSWTVTGLSLTTGTFIAASAQDTGDLESSLSNEVEILSQTVDGSLTITTSPITAGDGSVSGTGTNGNVIQLYIDGTAIDGFSATVSGGVWTISGLDETSAGYDVLYAGGEVTVTAKNGALCESNESAGQIIACQPPIVQTVSASGSTEDCETEFISFDLTNTENLVVYQLVDQDGNNTGSSFLGTGFPTTLNTGSLTPSMTSISVKALRIGITCENTFGTTPITVNPLPTITVGTITDLCQGETSASIPYSATTNSPDLYSIDFDAAAEAQGFVDVVDATFPLSPIDVVVPAAASNDIYNANLFIKNSTTGCIGTATAINIVINSPEIASGTILDPSSCGGTDGSIQLTGLTPSISYSVDYDENGVAVGTRTISSDGSGNLLINNLSAGSYADIRVTESGCQSNIISGPISLTDPGSATIAEGTHVQPTNCASPDGIIQLTGLAASTTYTVDYLLDGAAVSQSLNSDASGVLEIVSLDQGEYTNIRVADASSCTSNTISGPITLTNSSAPSITLGSSPTICSGATSANLAYSATTNSPDQYSIDYDASAEAAGFTDVFDAAIPASPISLTVPGSASAATYNGILTVKNSGTGCVSTNYSISITVNETPAIIFDASSNPTTCGGNEGSITIRNLANSIIYIVSYTDDGVGVGPFSIVSDGLGNLVIPNLDEGSYTNISVIRNGCGSNVLNGPFTLTDPANPTISLGANPSVTQGTTTADLTYSATTVAPDQYSIDFDATAEGQGFVDVVNAALTASPITITVPAAAAEATYNATLSVSNSSTTCVSGSSAITITVTAADTTPPDVDIQGEPASVNSTAAYTVTVEFSEDVTSFVVGDITVGNGSASNFVSVDANTYTVDITPSGAGDITLDVAANVAQDAAGNNNTAATQATTTFDATAPTVDIQGEPTIVNSTAAYNVTIEFSEDVTGFVVGDITVGNGSASNFVAVDGNTYTVDITPSGAGNITVDVAANVAQDAAGNNNTAATQAVTTFDASAPTVDIQGEPTIVNSTAAYNVTIEFSEDVTGFVVGDITVGNGSASNFVAVDGNTYTVDITPSGAGDITVDVTANVAQDAAGNNNTAATQAVTSFDATAPTVDIQGEPTIVNSTAAYNVTIEFSEDVSGFVVGDITVGNGSASNFVAVDGNTYTVDITPSGAGDITVDVAANVAQDAAGNNNTAATQATTTFDNTPPATPTVDPTTSTDGLPIITGTWDEANATELEVTVNGVTYVLGVDSELTTDGSGNWTLDLSGLATPLGDGSYDVVVNTSDAAGNSSSDATSNQLIVDSTPPATPTVDPTTSTDGLPVITGTWDEANATELEVTVNGVTYVLGVDSELTTDGSGNWTLDLSGLATPLSDGSYDVAVNTSDAAGNGASDASTNELTVDSSSLATPTVNTLTSTDGLPVITGTWDEANATELEVTVDGVTYVLGTDAELTTDGSGNWTLDLSGLASPLSDGSYDVVVSTSDVAGNSASDTSTNELTVDSSSLATPTVNTLTSTDGLPVITGTWDEVNATELEVTVDGVTYVLGVDSELTTDGSGNWTLDLSGLAAPLTNGTYDVVVSTTDGTITITDSTSNELIVNNTLIDSDGDGVPDVFEDIDGDGDPTNDDTDGDGIPDYLDEDDDGDGIPTLEEDTDGDGDPTNDDCDEDGIANYLDAEDGCDTNNDTDGDGITDENDNCPNTANPDQLDVDGDGLGDVCDQDADGDGVSNEDEDIGGDGDGDPTNDDTDGDGIPDYLDEDDDGDGIPTLEEDTDGDGDPTNDDCDEDGIANYLDAEDGCDIDNDTDGDGITDENDNCPDTANPDQSDVDGDGLGDVCDQDADGDGVSNEDEDIDGDGDPTNDDTDGDGIPDYLDEDDDGDGIPTLEEDADGDGDPTNDDTDGDGVPDYLDPTDDRESSIDLEIQKTVSEGPYLRGENVVYMLIAKNNGDGDATGVEVFDMLSMDLIFLASESTTGNYNEASGIWLIGEMLDGQADTLLITTQIDNTGIIQNEAEIEGNEADPNLENNLSELITIEVTGEFEVTKGFSPDGDGVNDVWQIKGIENYPNNTVKVFNRWGNEVFGTTAYNNTDNGWAGEVEARLVVSGNTVPDGTYFYLIDLGNGSKPLSGYITIKR</sequence>
<feature type="compositionally biased region" description="Polar residues" evidence="2">
    <location>
        <begin position="1893"/>
        <end position="1906"/>
    </location>
</feature>
<dbReference type="eggNOG" id="COG2911">
    <property type="taxonomic scope" value="Bacteria"/>
</dbReference>
<evidence type="ECO:0000256" key="2">
    <source>
        <dbReference type="SAM" id="MobiDB-lite"/>
    </source>
</evidence>
<keyword evidence="8" id="KW-1185">Reference proteome</keyword>
<feature type="region of interest" description="Disordered" evidence="2">
    <location>
        <begin position="2208"/>
        <end position="2522"/>
    </location>
</feature>